<proteinExistence type="inferred from homology"/>
<keyword evidence="8 13" id="KW-0457">Lysine biosynthesis</keyword>
<evidence type="ECO:0000256" key="7">
    <source>
        <dbReference type="ARBA" id="ARBA00023027"/>
    </source>
</evidence>
<dbReference type="CDD" id="cd02274">
    <property type="entry name" value="DHDPR_N"/>
    <property type="match status" value="1"/>
</dbReference>
<accession>A0A3S1DGP3</accession>
<dbReference type="PIRSF" id="PIRSF000161">
    <property type="entry name" value="DHPR"/>
    <property type="match status" value="1"/>
</dbReference>
<evidence type="ECO:0000256" key="4">
    <source>
        <dbReference type="ARBA" id="ARBA00022857"/>
    </source>
</evidence>
<dbReference type="PANTHER" id="PTHR20836">
    <property type="entry name" value="DIHYDRODIPICOLINATE REDUCTASE"/>
    <property type="match status" value="1"/>
</dbReference>
<comment type="catalytic activity">
    <reaction evidence="11 13">
        <text>(S)-2,3,4,5-tetrahydrodipicolinate + NADP(+) + H2O = (2S,4S)-4-hydroxy-2,3,4,5-tetrahydrodipicolinate + NADPH + H(+)</text>
        <dbReference type="Rhea" id="RHEA:35331"/>
        <dbReference type="ChEBI" id="CHEBI:15377"/>
        <dbReference type="ChEBI" id="CHEBI:15378"/>
        <dbReference type="ChEBI" id="CHEBI:16845"/>
        <dbReference type="ChEBI" id="CHEBI:57783"/>
        <dbReference type="ChEBI" id="CHEBI:58349"/>
        <dbReference type="ChEBI" id="CHEBI:67139"/>
        <dbReference type="EC" id="1.17.1.8"/>
    </reaction>
</comment>
<evidence type="ECO:0000313" key="16">
    <source>
        <dbReference type="EMBL" id="RUT44475.1"/>
    </source>
</evidence>
<dbReference type="PANTHER" id="PTHR20836:SF0">
    <property type="entry name" value="4-HYDROXY-TETRAHYDRODIPICOLINATE REDUCTASE 1, CHLOROPLASTIC-RELATED"/>
    <property type="match status" value="1"/>
</dbReference>
<dbReference type="GO" id="GO:0005829">
    <property type="term" value="C:cytosol"/>
    <property type="evidence" value="ECO:0007669"/>
    <property type="project" value="TreeGrafter"/>
</dbReference>
<evidence type="ECO:0000256" key="11">
    <source>
        <dbReference type="ARBA" id="ARBA00049080"/>
    </source>
</evidence>
<comment type="pathway">
    <text evidence="9 13">Amino-acid biosynthesis; L-lysine biosynthesis via DAP pathway; (S)-tetrahydrodipicolinate from L-aspartate: step 4/4.</text>
</comment>
<evidence type="ECO:0000256" key="2">
    <source>
        <dbReference type="ARBA" id="ARBA00022490"/>
    </source>
</evidence>
<keyword evidence="7 13" id="KW-0520">NAD</keyword>
<comment type="function">
    <text evidence="13">Catalyzes the conversion of 4-hydroxy-tetrahydrodipicolinate (HTPA) to tetrahydrodipicolinate.</text>
</comment>
<feature type="active site" description="Proton donor" evidence="13">
    <location>
        <position position="173"/>
    </location>
</feature>
<feature type="binding site" evidence="13">
    <location>
        <position position="170"/>
    </location>
    <ligand>
        <name>(S)-2,3,4,5-tetrahydrodipicolinate</name>
        <dbReference type="ChEBI" id="CHEBI:16845"/>
    </ligand>
</feature>
<evidence type="ECO:0000256" key="1">
    <source>
        <dbReference type="ARBA" id="ARBA00006642"/>
    </source>
</evidence>
<dbReference type="GO" id="GO:0008839">
    <property type="term" value="F:4-hydroxy-tetrahydrodipicolinate reductase"/>
    <property type="evidence" value="ECO:0007669"/>
    <property type="project" value="UniProtKB-UniRule"/>
</dbReference>
<sequence length="261" mass="28975">MYNHGRIILCGGVCMIRVGIVGGTGKLGKDIIRLLIEHTEITLGAVVARKNNPFAGKELGSLIESQITDIIIQDDILGASEKCDLYIDCTNVDSFMENYDAYVLGNKPVIIATTGFESKDMEKINLLAESIPVVVCPNFSIGVYKFLKLIKLAASEFCIDANIDILEYHHKFKKDKPSGTAIEIAKTIRESGFEEQINVHSVRAGNIVGEHSVLFTTDDNERIEISHKIYSRDGFSRGVMETIKWIIDKDVGLYGIEDIFN</sequence>
<dbReference type="InterPro" id="IPR022664">
    <property type="entry name" value="DapB_N_CS"/>
</dbReference>
<keyword evidence="4 13" id="KW-0521">NADP</keyword>
<keyword evidence="2 13" id="KW-0963">Cytoplasm</keyword>
<evidence type="ECO:0000256" key="6">
    <source>
        <dbReference type="ARBA" id="ARBA00023002"/>
    </source>
</evidence>
<dbReference type="InterPro" id="IPR022663">
    <property type="entry name" value="DapB_C"/>
</dbReference>
<organism evidence="16 17">
    <name type="scientific">Paenibacillus anaericanus</name>
    <dbReference type="NCBI Taxonomy" id="170367"/>
    <lineage>
        <taxon>Bacteria</taxon>
        <taxon>Bacillati</taxon>
        <taxon>Bacillota</taxon>
        <taxon>Bacilli</taxon>
        <taxon>Bacillales</taxon>
        <taxon>Paenibacillaceae</taxon>
        <taxon>Paenibacillus</taxon>
    </lineage>
</organism>
<dbReference type="InterPro" id="IPR023940">
    <property type="entry name" value="DHDPR_bac"/>
</dbReference>
<dbReference type="InterPro" id="IPR000846">
    <property type="entry name" value="DapB_N"/>
</dbReference>
<dbReference type="UniPathway" id="UPA00034">
    <property type="reaction ID" value="UER00018"/>
</dbReference>
<dbReference type="HAMAP" id="MF_00102">
    <property type="entry name" value="DapB"/>
    <property type="match status" value="1"/>
</dbReference>
<evidence type="ECO:0000313" key="17">
    <source>
        <dbReference type="Proteomes" id="UP000279446"/>
    </source>
</evidence>
<keyword evidence="5 13" id="KW-0220">Diaminopimelate biosynthesis</keyword>
<dbReference type="GO" id="GO:0019877">
    <property type="term" value="P:diaminopimelate biosynthetic process"/>
    <property type="evidence" value="ECO:0007669"/>
    <property type="project" value="UniProtKB-UniRule"/>
</dbReference>
<feature type="active site" description="Proton donor/acceptor" evidence="13">
    <location>
        <position position="169"/>
    </location>
</feature>
<feature type="binding site" evidence="13">
    <location>
        <begin position="22"/>
        <end position="27"/>
    </location>
    <ligand>
        <name>NAD(+)</name>
        <dbReference type="ChEBI" id="CHEBI:57540"/>
    </ligand>
</feature>
<evidence type="ECO:0000256" key="10">
    <source>
        <dbReference type="ARBA" id="ARBA00038983"/>
    </source>
</evidence>
<name>A0A3S1DGP3_9BACL</name>
<dbReference type="SUPFAM" id="SSF51735">
    <property type="entry name" value="NAD(P)-binding Rossmann-fold domains"/>
    <property type="match status" value="1"/>
</dbReference>
<keyword evidence="17" id="KW-1185">Reference proteome</keyword>
<comment type="similarity">
    <text evidence="1 13">Belongs to the DapB family.</text>
</comment>
<evidence type="ECO:0000256" key="9">
    <source>
        <dbReference type="ARBA" id="ARBA00037922"/>
    </source>
</evidence>
<comment type="subcellular location">
    <subcellularLocation>
        <location evidence="13">Cytoplasm</location>
    </subcellularLocation>
</comment>
<dbReference type="Gene3D" id="3.40.50.720">
    <property type="entry name" value="NAD(P)-binding Rossmann-like Domain"/>
    <property type="match status" value="1"/>
</dbReference>
<feature type="binding site" evidence="13">
    <location>
        <begin position="179"/>
        <end position="180"/>
    </location>
    <ligand>
        <name>(S)-2,3,4,5-tetrahydrodipicolinate</name>
        <dbReference type="ChEBI" id="CHEBI:16845"/>
    </ligand>
</feature>
<comment type="caution">
    <text evidence="13">Lacks conserved residue(s) required for the propagation of feature annotation.</text>
</comment>
<feature type="binding site" evidence="13">
    <location>
        <position position="64"/>
    </location>
    <ligand>
        <name>NAD(+)</name>
        <dbReference type="ChEBI" id="CHEBI:57540"/>
    </ligand>
</feature>
<comment type="caution">
    <text evidence="16">The sequence shown here is derived from an EMBL/GenBank/DDBJ whole genome shotgun (WGS) entry which is preliminary data.</text>
</comment>
<comment type="subunit">
    <text evidence="13">Homotetramer.</text>
</comment>
<dbReference type="InterPro" id="IPR036291">
    <property type="entry name" value="NAD(P)-bd_dom_sf"/>
</dbReference>
<evidence type="ECO:0000259" key="14">
    <source>
        <dbReference type="Pfam" id="PF01113"/>
    </source>
</evidence>
<protein>
    <recommendedName>
        <fullName evidence="10 13">4-hydroxy-tetrahydrodipicolinate reductase</fullName>
        <shortName evidence="13">HTPA reductase</shortName>
        <ecNumber evidence="10 13">1.17.1.8</ecNumber>
    </recommendedName>
</protein>
<evidence type="ECO:0000256" key="8">
    <source>
        <dbReference type="ARBA" id="ARBA00023154"/>
    </source>
</evidence>
<evidence type="ECO:0000256" key="5">
    <source>
        <dbReference type="ARBA" id="ARBA00022915"/>
    </source>
</evidence>
<reference evidence="16 17" key="1">
    <citation type="submission" date="2018-12" db="EMBL/GenBank/DDBJ databases">
        <authorList>
            <person name="Sun L."/>
            <person name="Chen Z."/>
        </authorList>
    </citation>
    <scope>NUCLEOTIDE SEQUENCE [LARGE SCALE GENOMIC DNA]</scope>
    <source>
        <strain evidence="16 17">DSM 15890</strain>
    </source>
</reference>
<comment type="caution">
    <text evidence="13">Was originally thought to be a dihydrodipicolinate reductase (DHDPR), catalyzing the conversion of dihydrodipicolinate to tetrahydrodipicolinate. However, it was shown in E.coli that the substrate of the enzymatic reaction is not dihydrodipicolinate (DHDP) but in fact (2S,4S)-4-hydroxy-2,3,4,5-tetrahydrodipicolinic acid (HTPA), the product released by the DapA-catalyzed reaction.</text>
</comment>
<dbReference type="PROSITE" id="PS01298">
    <property type="entry name" value="DAPB"/>
    <property type="match status" value="1"/>
</dbReference>
<dbReference type="Proteomes" id="UP000279446">
    <property type="component" value="Unassembled WGS sequence"/>
</dbReference>
<dbReference type="SUPFAM" id="SSF55347">
    <property type="entry name" value="Glyceraldehyde-3-phosphate dehydrogenase-like, C-terminal domain"/>
    <property type="match status" value="1"/>
</dbReference>
<gene>
    <name evidence="13 16" type="primary">dapB</name>
    <name evidence="16" type="ORF">EJP82_17830</name>
</gene>
<dbReference type="GO" id="GO:0009089">
    <property type="term" value="P:lysine biosynthetic process via diaminopimelate"/>
    <property type="evidence" value="ECO:0007669"/>
    <property type="project" value="UniProtKB-UniRule"/>
</dbReference>
<dbReference type="EC" id="1.17.1.8" evidence="10 13"/>
<feature type="domain" description="Dihydrodipicolinate reductase N-terminal" evidence="14">
    <location>
        <begin position="16"/>
        <end position="139"/>
    </location>
</feature>
<evidence type="ECO:0000256" key="3">
    <source>
        <dbReference type="ARBA" id="ARBA00022605"/>
    </source>
</evidence>
<evidence type="ECO:0000256" key="13">
    <source>
        <dbReference type="HAMAP-Rule" id="MF_00102"/>
    </source>
</evidence>
<keyword evidence="6 13" id="KW-0560">Oxidoreductase</keyword>
<feature type="binding site" evidence="13">
    <location>
        <begin position="136"/>
        <end position="139"/>
    </location>
    <ligand>
        <name>NAD(+)</name>
        <dbReference type="ChEBI" id="CHEBI:57540"/>
    </ligand>
</feature>
<dbReference type="Pfam" id="PF05173">
    <property type="entry name" value="DapB_C"/>
    <property type="match status" value="1"/>
</dbReference>
<dbReference type="AlphaFoldDB" id="A0A3S1DGP3"/>
<evidence type="ECO:0000259" key="15">
    <source>
        <dbReference type="Pfam" id="PF05173"/>
    </source>
</evidence>
<dbReference type="EMBL" id="RZNY01000015">
    <property type="protein sequence ID" value="RUT44475.1"/>
    <property type="molecule type" value="Genomic_DNA"/>
</dbReference>
<evidence type="ECO:0000256" key="12">
    <source>
        <dbReference type="ARBA" id="ARBA00049396"/>
    </source>
</evidence>
<dbReference type="GO" id="GO:0050661">
    <property type="term" value="F:NADP binding"/>
    <property type="evidence" value="ECO:0007669"/>
    <property type="project" value="UniProtKB-UniRule"/>
</dbReference>
<feature type="binding site" evidence="13">
    <location>
        <begin position="112"/>
        <end position="114"/>
    </location>
    <ligand>
        <name>NAD(+)</name>
        <dbReference type="ChEBI" id="CHEBI:57540"/>
    </ligand>
</feature>
<dbReference type="GO" id="GO:0016726">
    <property type="term" value="F:oxidoreductase activity, acting on CH or CH2 groups, NAD or NADP as acceptor"/>
    <property type="evidence" value="ECO:0007669"/>
    <property type="project" value="UniProtKB-UniRule"/>
</dbReference>
<dbReference type="NCBIfam" id="TIGR00036">
    <property type="entry name" value="dapB"/>
    <property type="match status" value="1"/>
</dbReference>
<comment type="catalytic activity">
    <reaction evidence="12 13">
        <text>(S)-2,3,4,5-tetrahydrodipicolinate + NAD(+) + H2O = (2S,4S)-4-hydroxy-2,3,4,5-tetrahydrodipicolinate + NADH + H(+)</text>
        <dbReference type="Rhea" id="RHEA:35323"/>
        <dbReference type="ChEBI" id="CHEBI:15377"/>
        <dbReference type="ChEBI" id="CHEBI:15378"/>
        <dbReference type="ChEBI" id="CHEBI:16845"/>
        <dbReference type="ChEBI" id="CHEBI:57540"/>
        <dbReference type="ChEBI" id="CHEBI:57945"/>
        <dbReference type="ChEBI" id="CHEBI:67139"/>
        <dbReference type="EC" id="1.17.1.8"/>
    </reaction>
</comment>
<dbReference type="GO" id="GO:0051287">
    <property type="term" value="F:NAD binding"/>
    <property type="evidence" value="ECO:0007669"/>
    <property type="project" value="UniProtKB-UniRule"/>
</dbReference>
<feature type="domain" description="Dihydrodipicolinate reductase C-terminal" evidence="15">
    <location>
        <begin position="142"/>
        <end position="259"/>
    </location>
</feature>
<dbReference type="Pfam" id="PF01113">
    <property type="entry name" value="DapB_N"/>
    <property type="match status" value="1"/>
</dbReference>
<dbReference type="Gene3D" id="3.30.360.10">
    <property type="entry name" value="Dihydrodipicolinate Reductase, domain 2"/>
    <property type="match status" value="1"/>
</dbReference>
<keyword evidence="3 13" id="KW-0028">Amino-acid biosynthesis</keyword>